<dbReference type="STRING" id="35608.A0A2U1MNT6"/>
<dbReference type="AlphaFoldDB" id="A0A2U1MNT6"/>
<evidence type="ECO:0000313" key="1">
    <source>
        <dbReference type="EMBL" id="PWA62884.1"/>
    </source>
</evidence>
<comment type="caution">
    <text evidence="1">The sequence shown here is derived from an EMBL/GenBank/DDBJ whole genome shotgun (WGS) entry which is preliminary data.</text>
</comment>
<sequence>MEVGQGIDKRTVQNRFKTCISLSIPAYGNVELMGDSRADKKSSLDSAALCYMSSNDSK</sequence>
<keyword evidence="2" id="KW-1185">Reference proteome</keyword>
<evidence type="ECO:0000313" key="2">
    <source>
        <dbReference type="Proteomes" id="UP000245207"/>
    </source>
</evidence>
<reference evidence="1 2" key="1">
    <citation type="journal article" date="2018" name="Mol. Plant">
        <title>The genome of Artemisia annua provides insight into the evolution of Asteraceae family and artemisinin biosynthesis.</title>
        <authorList>
            <person name="Shen Q."/>
            <person name="Zhang L."/>
            <person name="Liao Z."/>
            <person name="Wang S."/>
            <person name="Yan T."/>
            <person name="Shi P."/>
            <person name="Liu M."/>
            <person name="Fu X."/>
            <person name="Pan Q."/>
            <person name="Wang Y."/>
            <person name="Lv Z."/>
            <person name="Lu X."/>
            <person name="Zhang F."/>
            <person name="Jiang W."/>
            <person name="Ma Y."/>
            <person name="Chen M."/>
            <person name="Hao X."/>
            <person name="Li L."/>
            <person name="Tang Y."/>
            <person name="Lv G."/>
            <person name="Zhou Y."/>
            <person name="Sun X."/>
            <person name="Brodelius P.E."/>
            <person name="Rose J.K.C."/>
            <person name="Tang K."/>
        </authorList>
    </citation>
    <scope>NUCLEOTIDE SEQUENCE [LARGE SCALE GENOMIC DNA]</scope>
    <source>
        <strain evidence="2">cv. Huhao1</strain>
        <tissue evidence="1">Leaf</tissue>
    </source>
</reference>
<name>A0A2U1MNT6_ARTAN</name>
<organism evidence="1 2">
    <name type="scientific">Artemisia annua</name>
    <name type="common">Sweet wormwood</name>
    <dbReference type="NCBI Taxonomy" id="35608"/>
    <lineage>
        <taxon>Eukaryota</taxon>
        <taxon>Viridiplantae</taxon>
        <taxon>Streptophyta</taxon>
        <taxon>Embryophyta</taxon>
        <taxon>Tracheophyta</taxon>
        <taxon>Spermatophyta</taxon>
        <taxon>Magnoliopsida</taxon>
        <taxon>eudicotyledons</taxon>
        <taxon>Gunneridae</taxon>
        <taxon>Pentapetalae</taxon>
        <taxon>asterids</taxon>
        <taxon>campanulids</taxon>
        <taxon>Asterales</taxon>
        <taxon>Asteraceae</taxon>
        <taxon>Asteroideae</taxon>
        <taxon>Anthemideae</taxon>
        <taxon>Artemisiinae</taxon>
        <taxon>Artemisia</taxon>
    </lineage>
</organism>
<dbReference type="EMBL" id="PKPP01004761">
    <property type="protein sequence ID" value="PWA62884.1"/>
    <property type="molecule type" value="Genomic_DNA"/>
</dbReference>
<gene>
    <name evidence="1" type="ORF">CTI12_AA359700</name>
</gene>
<dbReference type="Gene3D" id="3.30.160.20">
    <property type="match status" value="1"/>
</dbReference>
<accession>A0A2U1MNT6</accession>
<dbReference type="Proteomes" id="UP000245207">
    <property type="component" value="Unassembled WGS sequence"/>
</dbReference>
<protein>
    <submittedName>
        <fullName evidence="1">Endoribonuclease Dicer 3a</fullName>
    </submittedName>
</protein>
<proteinExistence type="predicted"/>
<dbReference type="OrthoDB" id="1726534at2759"/>